<protein>
    <recommendedName>
        <fullName evidence="4">Prepilin-type cleavage/methylation domain-containing protein</fullName>
    </recommendedName>
</protein>
<dbReference type="RefSeq" id="WP_345481277.1">
    <property type="nucleotide sequence ID" value="NZ_BAABLP010000004.1"/>
</dbReference>
<feature type="transmembrane region" description="Helical" evidence="1">
    <location>
        <begin position="21"/>
        <end position="45"/>
    </location>
</feature>
<evidence type="ECO:0008006" key="4">
    <source>
        <dbReference type="Google" id="ProtNLM"/>
    </source>
</evidence>
<sequence length="234" mass="24126">MIVRALRSRLHGHPEDREAGVALVELIVAMFVTLIMLTLIARLFAQVMNASTDNQSTREGIGVAGTVMDEMTRVIRQGARVSTSQTTSEGAVLAGSTATSLTIDSFVDAAVAPSQAAISPTRVVFSVDSRGNLLEQRYAGTVAGGYVSFSSTATTRTVNGPLTTDPSNPMFAYADGTGTAVLPGAGGLTAMQANSVASVTVTVTVANTLSTGDDPVQLTNEVTMPNIAILNGGF</sequence>
<keyword evidence="3" id="KW-1185">Reference proteome</keyword>
<organism evidence="2 3">
    <name type="scientific">Amnibacterium soli</name>
    <dbReference type="NCBI Taxonomy" id="1282736"/>
    <lineage>
        <taxon>Bacteria</taxon>
        <taxon>Bacillati</taxon>
        <taxon>Actinomycetota</taxon>
        <taxon>Actinomycetes</taxon>
        <taxon>Micrococcales</taxon>
        <taxon>Microbacteriaceae</taxon>
        <taxon>Amnibacterium</taxon>
    </lineage>
</organism>
<keyword evidence="1" id="KW-0812">Transmembrane</keyword>
<evidence type="ECO:0000313" key="2">
    <source>
        <dbReference type="EMBL" id="GAA4749594.1"/>
    </source>
</evidence>
<accession>A0ABP8Z8N2</accession>
<keyword evidence="1" id="KW-0472">Membrane</keyword>
<name>A0ABP8Z8N2_9MICO</name>
<evidence type="ECO:0000313" key="3">
    <source>
        <dbReference type="Proteomes" id="UP001500121"/>
    </source>
</evidence>
<dbReference type="Proteomes" id="UP001500121">
    <property type="component" value="Unassembled WGS sequence"/>
</dbReference>
<reference evidence="3" key="1">
    <citation type="journal article" date="2019" name="Int. J. Syst. Evol. Microbiol.">
        <title>The Global Catalogue of Microorganisms (GCM) 10K type strain sequencing project: providing services to taxonomists for standard genome sequencing and annotation.</title>
        <authorList>
            <consortium name="The Broad Institute Genomics Platform"/>
            <consortium name="The Broad Institute Genome Sequencing Center for Infectious Disease"/>
            <person name="Wu L."/>
            <person name="Ma J."/>
        </authorList>
    </citation>
    <scope>NUCLEOTIDE SEQUENCE [LARGE SCALE GENOMIC DNA]</scope>
    <source>
        <strain evidence="3">JCM 19015</strain>
    </source>
</reference>
<proteinExistence type="predicted"/>
<evidence type="ECO:0000256" key="1">
    <source>
        <dbReference type="SAM" id="Phobius"/>
    </source>
</evidence>
<comment type="caution">
    <text evidence="2">The sequence shown here is derived from an EMBL/GenBank/DDBJ whole genome shotgun (WGS) entry which is preliminary data.</text>
</comment>
<dbReference type="EMBL" id="BAABLP010000004">
    <property type="protein sequence ID" value="GAA4749594.1"/>
    <property type="molecule type" value="Genomic_DNA"/>
</dbReference>
<keyword evidence="1" id="KW-1133">Transmembrane helix</keyword>
<gene>
    <name evidence="2" type="ORF">GCM10025783_22400</name>
</gene>